<accession>A0A419S7I4</accession>
<dbReference type="InterPro" id="IPR011933">
    <property type="entry name" value="Double_TM_dom"/>
</dbReference>
<gene>
    <name evidence="3" type="ORF">BCY91_02465</name>
</gene>
<evidence type="ECO:0000256" key="1">
    <source>
        <dbReference type="SAM" id="Phobius"/>
    </source>
</evidence>
<reference evidence="3 4" key="1">
    <citation type="submission" date="2016-07" db="EMBL/GenBank/DDBJ databases">
        <title>Genome of Pelobium manganitolerans.</title>
        <authorList>
            <person name="Wu S."/>
            <person name="Wang G."/>
        </authorList>
    </citation>
    <scope>NUCLEOTIDE SEQUENCE [LARGE SCALE GENOMIC DNA]</scope>
    <source>
        <strain evidence="3 4">YS-25</strain>
    </source>
</reference>
<feature type="transmembrane region" description="Helical" evidence="1">
    <location>
        <begin position="57"/>
        <end position="78"/>
    </location>
</feature>
<feature type="transmembrane region" description="Helical" evidence="1">
    <location>
        <begin position="6"/>
        <end position="24"/>
    </location>
</feature>
<dbReference type="SUPFAM" id="SSF52317">
    <property type="entry name" value="Class I glutamine amidotransferase-like"/>
    <property type="match status" value="1"/>
</dbReference>
<organism evidence="3 4">
    <name type="scientific">Pelobium manganitolerans</name>
    <dbReference type="NCBI Taxonomy" id="1842495"/>
    <lineage>
        <taxon>Bacteria</taxon>
        <taxon>Pseudomonadati</taxon>
        <taxon>Bacteroidota</taxon>
        <taxon>Sphingobacteriia</taxon>
        <taxon>Sphingobacteriales</taxon>
        <taxon>Sphingobacteriaceae</taxon>
        <taxon>Pelobium</taxon>
    </lineage>
</organism>
<protein>
    <recommendedName>
        <fullName evidence="2">Aerotolerance regulator N-terminal domain-containing protein</fullName>
    </recommendedName>
</protein>
<dbReference type="OrthoDB" id="9810200at2"/>
<dbReference type="InterPro" id="IPR024163">
    <property type="entry name" value="Aerotolerance_reg_N"/>
</dbReference>
<dbReference type="Pfam" id="PF07584">
    <property type="entry name" value="BatA"/>
    <property type="match status" value="1"/>
</dbReference>
<name>A0A419S7I4_9SPHI</name>
<keyword evidence="1" id="KW-1133">Transmembrane helix</keyword>
<evidence type="ECO:0000259" key="2">
    <source>
        <dbReference type="Pfam" id="PF07584"/>
    </source>
</evidence>
<dbReference type="InterPro" id="IPR029062">
    <property type="entry name" value="Class_I_gatase-like"/>
</dbReference>
<dbReference type="PANTHER" id="PTHR37464">
    <property type="entry name" value="BLL2463 PROTEIN"/>
    <property type="match status" value="1"/>
</dbReference>
<sequence length="674" mass="75596">MGFLFPNFLYGLFFIAVPIAVHLFNFRRFKKVYFTNVAFLQSVEAKSAAARQLKERLLLLARILAIIFLVLAFAQPYLKTEQAPPQSQNNVVSVYVDNSYSMEAVNAQGRLLDEAKRSATDLTEAFDLNTRYQLLTSNLESNNTRLLSKDEFLEALEQTKITAFSPSYQQVVARQSVFLQNQHQGNRYAFLISDFQKESNSKPIKTDSSIRLNLVPLKANPLPNISVDSVYFISPFHREGQSESLVYRLKNHSDKKVENLSVSLGINGSQQALGTTNINANATVLDTLKFSGLRGQWQQAELKIKDYPITFDDQLLFAFSLQKQANITALYHQKPVKAIGAAYGTDDFFKLTQIDQSQLNYSKLASQQLVILENLTEVAPGLAQQLRQYVSNGGSLAVFIPLSADLLSYQRFLQSLETDFPQSLDKQENRATNINLQHPVFNDVFEQLPQQLDLPQANMFFQSSSLTRSTRQVLLRGTVSDNLLSAYSLGKGKIYLSFLPLEAEASNFTQHALFLPFLFKAALLSFNPQKMYYTLGADENIRLNSIPLGDKQVMKIYGEGTEIIPNYQNSQAGANVYFADQLTRSGFYQLKLADSLLQVFALNQNAKESAMAFYSDTELAQKFGVSGASIIKAKEKITAAQIKQLATGASFWKLCIILALVCLAAEIFIVRYKS</sequence>
<comment type="caution">
    <text evidence="3">The sequence shown here is derived from an EMBL/GenBank/DDBJ whole genome shotgun (WGS) entry which is preliminary data.</text>
</comment>
<dbReference type="Proteomes" id="UP000283433">
    <property type="component" value="Unassembled WGS sequence"/>
</dbReference>
<evidence type="ECO:0000313" key="3">
    <source>
        <dbReference type="EMBL" id="RKD17294.1"/>
    </source>
</evidence>
<proteinExistence type="predicted"/>
<dbReference type="AlphaFoldDB" id="A0A419S7I4"/>
<evidence type="ECO:0000313" key="4">
    <source>
        <dbReference type="Proteomes" id="UP000283433"/>
    </source>
</evidence>
<keyword evidence="1" id="KW-0472">Membrane</keyword>
<dbReference type="RefSeq" id="WP_147387917.1">
    <property type="nucleotide sequence ID" value="NZ_MBTA01000012.1"/>
</dbReference>
<keyword evidence="1" id="KW-0812">Transmembrane</keyword>
<dbReference type="PANTHER" id="PTHR37464:SF1">
    <property type="entry name" value="BLL2463 PROTEIN"/>
    <property type="match status" value="1"/>
</dbReference>
<dbReference type="NCBIfam" id="TIGR02226">
    <property type="entry name" value="two_anch"/>
    <property type="match status" value="1"/>
</dbReference>
<feature type="transmembrane region" description="Helical" evidence="1">
    <location>
        <begin position="651"/>
        <end position="670"/>
    </location>
</feature>
<feature type="domain" description="Aerotolerance regulator N-terminal" evidence="2">
    <location>
        <begin position="1"/>
        <end position="76"/>
    </location>
</feature>
<keyword evidence="4" id="KW-1185">Reference proteome</keyword>
<dbReference type="EMBL" id="MBTA01000012">
    <property type="protein sequence ID" value="RKD17294.1"/>
    <property type="molecule type" value="Genomic_DNA"/>
</dbReference>